<feature type="region of interest" description="Disordered" evidence="3">
    <location>
        <begin position="42"/>
        <end position="78"/>
    </location>
</feature>
<dbReference type="Proteomes" id="UP000310687">
    <property type="component" value="Unassembled WGS sequence"/>
</dbReference>
<dbReference type="AlphaFoldDB" id="A0A4S8X3I7"/>
<gene>
    <name evidence="5" type="ORF">D6D22_09885</name>
</gene>
<dbReference type="CDD" id="cd00067">
    <property type="entry name" value="GAL4"/>
    <property type="match status" value="1"/>
</dbReference>
<feature type="domain" description="Xylanolytic transcriptional activator regulatory" evidence="4">
    <location>
        <begin position="296"/>
        <end position="369"/>
    </location>
</feature>
<feature type="compositionally biased region" description="Polar residues" evidence="3">
    <location>
        <begin position="102"/>
        <end position="111"/>
    </location>
</feature>
<dbReference type="InterPro" id="IPR050987">
    <property type="entry name" value="AtrR-like"/>
</dbReference>
<proteinExistence type="predicted"/>
<dbReference type="EMBL" id="QZAL01000269">
    <property type="protein sequence ID" value="THW31926.1"/>
    <property type="molecule type" value="Genomic_DNA"/>
</dbReference>
<dbReference type="Pfam" id="PF04082">
    <property type="entry name" value="Fungal_trans"/>
    <property type="match status" value="1"/>
</dbReference>
<comment type="caution">
    <text evidence="5">The sequence shown here is derived from an EMBL/GenBank/DDBJ whole genome shotgun (WGS) entry which is preliminary data.</text>
</comment>
<evidence type="ECO:0000256" key="1">
    <source>
        <dbReference type="ARBA" id="ARBA00022723"/>
    </source>
</evidence>
<evidence type="ECO:0000259" key="4">
    <source>
        <dbReference type="SMART" id="SM00906"/>
    </source>
</evidence>
<dbReference type="PANTHER" id="PTHR46910:SF13">
    <property type="entry name" value="SPECIFIC TRANSCRIPTION FACTOR, PUTATIVE (AFU_ORTHOLOGUE AFUA_4G06190)-RELATED"/>
    <property type="match status" value="1"/>
</dbReference>
<dbReference type="SMART" id="SM00906">
    <property type="entry name" value="Fungal_trans"/>
    <property type="match status" value="1"/>
</dbReference>
<evidence type="ECO:0000256" key="3">
    <source>
        <dbReference type="SAM" id="MobiDB-lite"/>
    </source>
</evidence>
<dbReference type="InterPro" id="IPR007219">
    <property type="entry name" value="XnlR_reg_dom"/>
</dbReference>
<keyword evidence="1" id="KW-0479">Metal-binding</keyword>
<dbReference type="CDD" id="cd12148">
    <property type="entry name" value="fungal_TF_MHR"/>
    <property type="match status" value="1"/>
</dbReference>
<dbReference type="GO" id="GO:0006351">
    <property type="term" value="P:DNA-templated transcription"/>
    <property type="evidence" value="ECO:0007669"/>
    <property type="project" value="InterPro"/>
</dbReference>
<feature type="compositionally biased region" description="Polar residues" evidence="3">
    <location>
        <begin position="57"/>
        <end position="72"/>
    </location>
</feature>
<protein>
    <recommendedName>
        <fullName evidence="4">Xylanolytic transcriptional activator regulatory domain-containing protein</fullName>
    </recommendedName>
</protein>
<keyword evidence="2" id="KW-0539">Nucleus</keyword>
<feature type="compositionally biased region" description="Basic and acidic residues" evidence="3">
    <location>
        <begin position="113"/>
        <end position="125"/>
    </location>
</feature>
<reference evidence="5 6" key="1">
    <citation type="submission" date="2018-10" db="EMBL/GenBank/DDBJ databases">
        <title>Fifty Aureobasidium pullulans genomes reveal a recombining polyextremotolerant generalist.</title>
        <authorList>
            <person name="Gostincar C."/>
            <person name="Turk M."/>
            <person name="Zajc J."/>
            <person name="Gunde-Cimerman N."/>
        </authorList>
    </citation>
    <scope>NUCLEOTIDE SEQUENCE [LARGE SCALE GENOMIC DNA]</scope>
    <source>
        <strain evidence="5 6">EXF-11013</strain>
    </source>
</reference>
<dbReference type="Gene3D" id="4.10.240.10">
    <property type="entry name" value="Zn(2)-C6 fungal-type DNA-binding domain"/>
    <property type="match status" value="1"/>
</dbReference>
<feature type="compositionally biased region" description="Polar residues" evidence="3">
    <location>
        <begin position="617"/>
        <end position="640"/>
    </location>
</feature>
<feature type="region of interest" description="Disordered" evidence="3">
    <location>
        <begin position="98"/>
        <end position="125"/>
    </location>
</feature>
<accession>A0A4S8X3I7</accession>
<dbReference type="GO" id="GO:0008270">
    <property type="term" value="F:zinc ion binding"/>
    <property type="evidence" value="ECO:0007669"/>
    <property type="project" value="InterPro"/>
</dbReference>
<organism evidence="5 6">
    <name type="scientific">Aureobasidium pullulans</name>
    <name type="common">Black yeast</name>
    <name type="synonym">Pullularia pullulans</name>
    <dbReference type="NCBI Taxonomy" id="5580"/>
    <lineage>
        <taxon>Eukaryota</taxon>
        <taxon>Fungi</taxon>
        <taxon>Dikarya</taxon>
        <taxon>Ascomycota</taxon>
        <taxon>Pezizomycotina</taxon>
        <taxon>Dothideomycetes</taxon>
        <taxon>Dothideomycetidae</taxon>
        <taxon>Dothideales</taxon>
        <taxon>Saccotheciaceae</taxon>
        <taxon>Aureobasidium</taxon>
    </lineage>
</organism>
<dbReference type="GO" id="GO:0000981">
    <property type="term" value="F:DNA-binding transcription factor activity, RNA polymerase II-specific"/>
    <property type="evidence" value="ECO:0007669"/>
    <property type="project" value="InterPro"/>
</dbReference>
<evidence type="ECO:0000313" key="5">
    <source>
        <dbReference type="EMBL" id="THW31926.1"/>
    </source>
</evidence>
<sequence length="728" mass="81458">NRTLIGSSHEKRHIRISSLVKKLKCDGGKPCSACALRDQECVTKSKKSRRPLPDSLPQRSIDSENTSPTATDDLQHTPALTEEISQLEERLARLKRLSASRDQTLSQSQTPLLEDRHVHPGAERSIDSGEGLAATYPEHKNANVPAMNQSTLSKVMETSEICSSIDEWPTLLEIFCEAVHPLYPFIEISALRVSLTGLQQHVHTQVPRVEATLSENMLESYAQVLVCLALGRCTMYGRSSVDSGRYSAGWRFYCAAIDLLGNTFDPCVRSRCGLSRVQTFTLMGLYLVRIDAIDRAFSVISLAVTDAYRLKLHCESALKLLPKALSENCRRTWWSLYILEHRMASHANRPSLIQDDKVNTDLPDHLSNIWSNHPSHRHNAVTASGEGTEGRDTADDQVTILYLNAMIEHSKIYSKVWRELHFEDLSDQPINQATLESLESMLSMWKHNLPNGLKFNASFAEEELHRPMRARRSRLRILLHMRDLWLRITIRKPLRQRKYWLDNFDNEATCIKLAGQLVDASPLMSPTDNIFTFPFVHYLLGAASIVIGLASKLPVFKNECGAIAVQAARLVNTFCERTWVSGQMARSIAKLNEMVVQAVGTDVTGLLEPGSRDHATSDSLDQPSSSNQPTCHAQSSTQRLANPAPTRESDILNKAPMNSSETALDDINAPMDDAQLMQWMETVQPLITSNHPFESWAFNMPGGSESVINGMEDTEFLSGGWFDVSRLG</sequence>
<feature type="region of interest" description="Disordered" evidence="3">
    <location>
        <begin position="606"/>
        <end position="659"/>
    </location>
</feature>
<feature type="non-terminal residue" evidence="5">
    <location>
        <position position="1"/>
    </location>
</feature>
<dbReference type="PANTHER" id="PTHR46910">
    <property type="entry name" value="TRANSCRIPTION FACTOR PDR1"/>
    <property type="match status" value="1"/>
</dbReference>
<dbReference type="InterPro" id="IPR036864">
    <property type="entry name" value="Zn2-C6_fun-type_DNA-bd_sf"/>
</dbReference>
<name>A0A4S8X3I7_AURPU</name>
<dbReference type="GO" id="GO:0003677">
    <property type="term" value="F:DNA binding"/>
    <property type="evidence" value="ECO:0007669"/>
    <property type="project" value="InterPro"/>
</dbReference>
<dbReference type="Pfam" id="PF00172">
    <property type="entry name" value="Zn_clus"/>
    <property type="match status" value="1"/>
</dbReference>
<evidence type="ECO:0000313" key="6">
    <source>
        <dbReference type="Proteomes" id="UP000310687"/>
    </source>
</evidence>
<dbReference type="InterPro" id="IPR001138">
    <property type="entry name" value="Zn2Cys6_DnaBD"/>
</dbReference>
<evidence type="ECO:0000256" key="2">
    <source>
        <dbReference type="ARBA" id="ARBA00023242"/>
    </source>
</evidence>